<evidence type="ECO:0000256" key="10">
    <source>
        <dbReference type="ARBA" id="ARBA00037387"/>
    </source>
</evidence>
<evidence type="ECO:0000256" key="14">
    <source>
        <dbReference type="SAM" id="Phobius"/>
    </source>
</evidence>
<evidence type="ECO:0000256" key="13">
    <source>
        <dbReference type="ARBA" id="ARBA00042859"/>
    </source>
</evidence>
<comment type="subunit">
    <text evidence="2">Homodimer.</text>
</comment>
<comment type="function">
    <text evidence="10">The phosphoenolpyruvate-dependent sugar phosphotransferase system (sugar PTS), a major carbohydrate active transport system, catalyzes the phosphorylation of incoming sugar substrates concomitantly with their translocation across the cell membrane. The enzyme II UlaABC PTS system is involved in ascorbate transport.</text>
</comment>
<feature type="transmembrane region" description="Helical" evidence="14">
    <location>
        <begin position="12"/>
        <end position="29"/>
    </location>
</feature>
<accession>G0EJ39</accession>
<evidence type="ECO:0000256" key="4">
    <source>
        <dbReference type="ARBA" id="ARBA00022475"/>
    </source>
</evidence>
<evidence type="ECO:0000256" key="7">
    <source>
        <dbReference type="ARBA" id="ARBA00022692"/>
    </source>
</evidence>
<protein>
    <recommendedName>
        <fullName evidence="12">Ascorbate-specific PTS system EIIC component</fullName>
    </recommendedName>
    <alternativeName>
        <fullName evidence="13">Ascorbate-specific permease IIC component UlaA</fullName>
    </alternativeName>
</protein>
<dbReference type="AlphaFoldDB" id="G0EJ39"/>
<keyword evidence="7 14" id="KW-0812">Transmembrane</keyword>
<keyword evidence="5" id="KW-0762">Sugar transport</keyword>
<evidence type="ECO:0000256" key="3">
    <source>
        <dbReference type="ARBA" id="ARBA00022448"/>
    </source>
</evidence>
<evidence type="ECO:0000313" key="16">
    <source>
        <dbReference type="Proteomes" id="UP000008522"/>
    </source>
</evidence>
<dbReference type="eggNOG" id="COG3037">
    <property type="taxonomic scope" value="Bacteria"/>
</dbReference>
<dbReference type="KEGG" id="bip:Bint_0484"/>
<reference evidence="15 16" key="1">
    <citation type="journal article" date="2011" name="BMC Genomics">
        <title>Complete genome sequence of Brachyspira intermedia reveals unique genomic features in Brachyspira species and phage-mediated horizontal gene transfer.</title>
        <authorList>
            <person name="Hafstrom T."/>
            <person name="Jansson D.S."/>
            <person name="Segerman B."/>
        </authorList>
    </citation>
    <scope>NUCLEOTIDE SEQUENCE [LARGE SCALE GENOMIC DNA]</scope>
    <source>
        <strain evidence="16">ATCC 51140 / PWS/A</strain>
    </source>
</reference>
<dbReference type="InterPro" id="IPR004703">
    <property type="entry name" value="PTS_sugar-sp_permease"/>
</dbReference>
<keyword evidence="3" id="KW-0813">Transport</keyword>
<evidence type="ECO:0000256" key="5">
    <source>
        <dbReference type="ARBA" id="ARBA00022597"/>
    </source>
</evidence>
<dbReference type="EMBL" id="CP002874">
    <property type="protein sequence ID" value="AEM21116.1"/>
    <property type="molecule type" value="Genomic_DNA"/>
</dbReference>
<evidence type="ECO:0000256" key="6">
    <source>
        <dbReference type="ARBA" id="ARBA00022683"/>
    </source>
</evidence>
<evidence type="ECO:0000256" key="9">
    <source>
        <dbReference type="ARBA" id="ARBA00023136"/>
    </source>
</evidence>
<dbReference type="HOGENOM" id="CLU_031784_1_1_12"/>
<feature type="transmembrane region" description="Helical" evidence="14">
    <location>
        <begin position="245"/>
        <end position="266"/>
    </location>
</feature>
<feature type="transmembrane region" description="Helical" evidence="14">
    <location>
        <begin position="214"/>
        <end position="233"/>
    </location>
</feature>
<dbReference type="InterPro" id="IPR051562">
    <property type="entry name" value="Ascorbate-PTS_EIIC"/>
</dbReference>
<keyword evidence="8 14" id="KW-1133">Transmembrane helix</keyword>
<comment type="similarity">
    <text evidence="11">Belongs to the UlaA family.</text>
</comment>
<dbReference type="GeneID" id="44969041"/>
<keyword evidence="6" id="KW-0598">Phosphotransferase system</keyword>
<dbReference type="GO" id="GO:0005886">
    <property type="term" value="C:plasma membrane"/>
    <property type="evidence" value="ECO:0007669"/>
    <property type="project" value="UniProtKB-SubCell"/>
</dbReference>
<evidence type="ECO:0000313" key="15">
    <source>
        <dbReference type="EMBL" id="AEM21116.1"/>
    </source>
</evidence>
<keyword evidence="9 14" id="KW-0472">Membrane</keyword>
<comment type="subcellular location">
    <subcellularLocation>
        <location evidence="1">Cell membrane</location>
        <topology evidence="1">Multi-pass membrane protein</topology>
    </subcellularLocation>
</comment>
<feature type="transmembrane region" description="Helical" evidence="14">
    <location>
        <begin position="127"/>
        <end position="147"/>
    </location>
</feature>
<keyword evidence="16" id="KW-1185">Reference proteome</keyword>
<organism evidence="15 16">
    <name type="scientific">Brachyspira intermedia (strain ATCC 51140 / PWS/A)</name>
    <name type="common">Serpulina intermedia</name>
    <dbReference type="NCBI Taxonomy" id="1045858"/>
    <lineage>
        <taxon>Bacteria</taxon>
        <taxon>Pseudomonadati</taxon>
        <taxon>Spirochaetota</taxon>
        <taxon>Spirochaetia</taxon>
        <taxon>Brachyspirales</taxon>
        <taxon>Brachyspiraceae</taxon>
        <taxon>Brachyspira</taxon>
    </lineage>
</organism>
<sequence length="340" mass="37493">MDNIFCFPELGDIPMLIIMSIILGLYWAVGSNLTVEITQDLTNGGGFCIAHQQMFALKIFSIIAEKLKGKGESKKLEDIKFPGFLSIFNDNMVSTSILMLVFFGIILLILGKDYLIDNEFMKEGQSFFFYTLTTALNFAVYLSILQLGVTTFVAELTQSFKGISTRFLHGAVPGIDCTAAFGFGPPNAITIGLLFGAAGQFLAIIILILMKSPILIIAGFIPVFFDNATIAIFANNKGGIKAAMIFTFISGICQVFGSAFIAYWIGLATYGGYVGMLDWAVLWPGFTIIMKYLGYAGVAIIVLILIAIPQIQYMKNKDTYFLIIDDYDAYKEKLKEKSKF</sequence>
<name>G0EJ39_BRAIP</name>
<feature type="transmembrane region" description="Helical" evidence="14">
    <location>
        <begin position="191"/>
        <end position="208"/>
    </location>
</feature>
<dbReference type="PANTHER" id="PTHR33843">
    <property type="entry name" value="ASCORBATE-SPECIFIC PTS SYSTEM EIIC COMPONENT"/>
    <property type="match status" value="1"/>
</dbReference>
<dbReference type="PANTHER" id="PTHR33843:SF4">
    <property type="entry name" value="ASCORBATE-SPECIFIC PTS SYSTEM EIIC COMPONENT"/>
    <property type="match status" value="1"/>
</dbReference>
<keyword evidence="4" id="KW-1003">Cell membrane</keyword>
<evidence type="ECO:0000256" key="12">
    <source>
        <dbReference type="ARBA" id="ARBA00039702"/>
    </source>
</evidence>
<evidence type="ECO:0000256" key="8">
    <source>
        <dbReference type="ARBA" id="ARBA00022989"/>
    </source>
</evidence>
<feature type="transmembrane region" description="Helical" evidence="14">
    <location>
        <begin position="92"/>
        <end position="115"/>
    </location>
</feature>
<dbReference type="GO" id="GO:0009401">
    <property type="term" value="P:phosphoenolpyruvate-dependent sugar phosphotransferase system"/>
    <property type="evidence" value="ECO:0007669"/>
    <property type="project" value="UniProtKB-KW"/>
</dbReference>
<dbReference type="RefSeq" id="WP_014486964.1">
    <property type="nucleotide sequence ID" value="NC_017243.1"/>
</dbReference>
<dbReference type="Proteomes" id="UP000008522">
    <property type="component" value="Chromosome"/>
</dbReference>
<dbReference type="Pfam" id="PF03611">
    <property type="entry name" value="EIIC-GAT"/>
    <property type="match status" value="1"/>
</dbReference>
<dbReference type="PATRIC" id="fig|1045858.4.peg.483"/>
<feature type="transmembrane region" description="Helical" evidence="14">
    <location>
        <begin position="286"/>
        <end position="308"/>
    </location>
</feature>
<evidence type="ECO:0000256" key="11">
    <source>
        <dbReference type="ARBA" id="ARBA00038218"/>
    </source>
</evidence>
<proteinExistence type="inferred from homology"/>
<evidence type="ECO:0000256" key="2">
    <source>
        <dbReference type="ARBA" id="ARBA00011738"/>
    </source>
</evidence>
<evidence type="ECO:0000256" key="1">
    <source>
        <dbReference type="ARBA" id="ARBA00004651"/>
    </source>
</evidence>
<gene>
    <name evidence="15" type="ordered locus">Bint_0484</name>
</gene>